<evidence type="ECO:0000313" key="5">
    <source>
        <dbReference type="Proteomes" id="UP001549691"/>
    </source>
</evidence>
<organism evidence="4 5">
    <name type="scientific">Uliginosibacterium flavum</name>
    <dbReference type="NCBI Taxonomy" id="1396831"/>
    <lineage>
        <taxon>Bacteria</taxon>
        <taxon>Pseudomonadati</taxon>
        <taxon>Pseudomonadota</taxon>
        <taxon>Betaproteobacteria</taxon>
        <taxon>Rhodocyclales</taxon>
        <taxon>Zoogloeaceae</taxon>
        <taxon>Uliginosibacterium</taxon>
    </lineage>
</organism>
<feature type="signal peptide" evidence="2">
    <location>
        <begin position="1"/>
        <end position="28"/>
    </location>
</feature>
<protein>
    <submittedName>
        <fullName evidence="4">PEP-CTERM sorting domain-containing protein</fullName>
    </submittedName>
</protein>
<dbReference type="RefSeq" id="WP_354602774.1">
    <property type="nucleotide sequence ID" value="NZ_JBEWZI010000035.1"/>
</dbReference>
<dbReference type="EMBL" id="JBEWZI010000035">
    <property type="protein sequence ID" value="MET7016316.1"/>
    <property type="molecule type" value="Genomic_DNA"/>
</dbReference>
<sequence length="253" mass="26094">MQQPLFSQFVRKALGAAALSFAALSAHAADPLALSGSLNSLIASGVNEGNTSALSFTNGAYSGSDLFLSLTFQLGSSFTPNTTSATGRTYEDFVGVWLDSTNTGNHTTVPNFGFKGADGAGNDALIRTSTTASDTVRFTNSALTAGQTFTILVHLAKTGVSTTYNKIEGWFNPTSADTAGTADITLTKNTGLSSISYLGVRSNLDTADTVALSSFKVGSSFAAVSPVPEASGLAMLLAGLGMMGFIARRRTRI</sequence>
<dbReference type="Pfam" id="PF07589">
    <property type="entry name" value="PEP-CTERM"/>
    <property type="match status" value="1"/>
</dbReference>
<comment type="caution">
    <text evidence="4">The sequence shown here is derived from an EMBL/GenBank/DDBJ whole genome shotgun (WGS) entry which is preliminary data.</text>
</comment>
<keyword evidence="2" id="KW-0732">Signal</keyword>
<evidence type="ECO:0000259" key="3">
    <source>
        <dbReference type="Pfam" id="PF07589"/>
    </source>
</evidence>
<evidence type="ECO:0000256" key="1">
    <source>
        <dbReference type="SAM" id="Phobius"/>
    </source>
</evidence>
<reference evidence="4 5" key="1">
    <citation type="submission" date="2024-07" db="EMBL/GenBank/DDBJ databases">
        <title>Uliginosibacterium flavum JJ3220;KACC:17644.</title>
        <authorList>
            <person name="Kim M.K."/>
        </authorList>
    </citation>
    <scope>NUCLEOTIDE SEQUENCE [LARGE SCALE GENOMIC DNA]</scope>
    <source>
        <strain evidence="4 5">KACC:17644</strain>
    </source>
</reference>
<dbReference type="InterPro" id="IPR013424">
    <property type="entry name" value="Ice-binding_C"/>
</dbReference>
<feature type="chain" id="PRO_5046908086" evidence="2">
    <location>
        <begin position="29"/>
        <end position="253"/>
    </location>
</feature>
<proteinExistence type="predicted"/>
<keyword evidence="1" id="KW-1133">Transmembrane helix</keyword>
<evidence type="ECO:0000313" key="4">
    <source>
        <dbReference type="EMBL" id="MET7016316.1"/>
    </source>
</evidence>
<dbReference type="Proteomes" id="UP001549691">
    <property type="component" value="Unassembled WGS sequence"/>
</dbReference>
<gene>
    <name evidence="4" type="ORF">ABXR19_19180</name>
</gene>
<feature type="domain" description="Ice-binding protein C-terminal" evidence="3">
    <location>
        <begin position="226"/>
        <end position="250"/>
    </location>
</feature>
<accession>A0ABV2TQW4</accession>
<feature type="transmembrane region" description="Helical" evidence="1">
    <location>
        <begin position="230"/>
        <end position="247"/>
    </location>
</feature>
<keyword evidence="1" id="KW-0812">Transmembrane</keyword>
<keyword evidence="5" id="KW-1185">Reference proteome</keyword>
<keyword evidence="1" id="KW-0472">Membrane</keyword>
<name>A0ABV2TQW4_9RHOO</name>
<evidence type="ECO:0000256" key="2">
    <source>
        <dbReference type="SAM" id="SignalP"/>
    </source>
</evidence>